<evidence type="ECO:0000256" key="6">
    <source>
        <dbReference type="SAM" id="Phobius"/>
    </source>
</evidence>
<feature type="transmembrane region" description="Helical" evidence="6">
    <location>
        <begin position="221"/>
        <end position="247"/>
    </location>
</feature>
<dbReference type="GO" id="GO:0006487">
    <property type="term" value="P:protein N-linked glycosylation"/>
    <property type="evidence" value="ECO:0007669"/>
    <property type="project" value="TreeGrafter"/>
</dbReference>
<dbReference type="PANTHER" id="PTHR10859:SF114">
    <property type="entry name" value="DOLICHOL-PHOSPHATE MANNOSYLTRANSFERASE"/>
    <property type="match status" value="1"/>
</dbReference>
<feature type="compositionally biased region" description="Basic and acidic residues" evidence="5">
    <location>
        <begin position="363"/>
        <end position="377"/>
    </location>
</feature>
<proteinExistence type="predicted"/>
<dbReference type="CDD" id="cd04179">
    <property type="entry name" value="DPM_DPG-synthase_like"/>
    <property type="match status" value="1"/>
</dbReference>
<dbReference type="Gene3D" id="3.90.550.10">
    <property type="entry name" value="Spore Coat Polysaccharide Biosynthesis Protein SpsA, Chain A"/>
    <property type="match status" value="1"/>
</dbReference>
<feature type="domain" description="GtrA/DPMS transmembrane" evidence="8">
    <location>
        <begin position="228"/>
        <end position="345"/>
    </location>
</feature>
<organism evidence="9 10">
    <name type="scientific">Serinibacter arcticus</name>
    <dbReference type="NCBI Taxonomy" id="1655435"/>
    <lineage>
        <taxon>Bacteria</taxon>
        <taxon>Bacillati</taxon>
        <taxon>Actinomycetota</taxon>
        <taxon>Actinomycetes</taxon>
        <taxon>Micrococcales</taxon>
        <taxon>Beutenbergiaceae</taxon>
        <taxon>Serinibacter</taxon>
    </lineage>
</organism>
<evidence type="ECO:0000259" key="8">
    <source>
        <dbReference type="Pfam" id="PF04138"/>
    </source>
</evidence>
<keyword evidence="4 6" id="KW-0472">Membrane</keyword>
<dbReference type="EMBL" id="RHPJ01000003">
    <property type="protein sequence ID" value="TGO04646.1"/>
    <property type="molecule type" value="Genomic_DNA"/>
</dbReference>
<dbReference type="PANTHER" id="PTHR10859">
    <property type="entry name" value="GLYCOSYL TRANSFERASE"/>
    <property type="match status" value="1"/>
</dbReference>
<feature type="compositionally biased region" description="Gly residues" evidence="5">
    <location>
        <begin position="348"/>
        <end position="359"/>
    </location>
</feature>
<reference evidence="9 10" key="1">
    <citation type="submission" date="2018-11" db="EMBL/GenBank/DDBJ databases">
        <title>Complete genome sequencing of the Actinobacteria Serinibacter sp. K3-2.</title>
        <authorList>
            <person name="Rakitin A.L."/>
            <person name="Beletsky A.V."/>
            <person name="Mardanov A.V."/>
            <person name="Ravin N.V."/>
            <person name="Gromova A.S."/>
            <person name="Filippova S.N."/>
            <person name="Gal'Chenko V.F."/>
        </authorList>
    </citation>
    <scope>NUCLEOTIDE SEQUENCE [LARGE SCALE GENOMIC DNA]</scope>
    <source>
        <strain evidence="9 10">K3-2</strain>
    </source>
</reference>
<evidence type="ECO:0000256" key="4">
    <source>
        <dbReference type="ARBA" id="ARBA00023136"/>
    </source>
</evidence>
<dbReference type="Pfam" id="PF00535">
    <property type="entry name" value="Glycos_transf_2"/>
    <property type="match status" value="1"/>
</dbReference>
<sequence>MWILIPAYEPDERLVALVTALQEAAEPPTGILVVDDGSGPAHRHLFDAVARRGVVVVPHAVNRGKGAALRTGVAWLLRQAPGEDLVCVDSDGQHRADDVAGVAQRLAVASAAGERCVVLGVRWFVGDVPWRSRFGNRASTALLALVTGQRVSDTQTGLRGYPAAVLPWLPTVPGDRFEYELRLLVDGPRAGVAVVEHEIATVYLEGNASSHFRPVRDSVRVMLPLLTFAASSLLSFALDAMLVLAITAATSNLLLAVVGARVVSGVANFLVNRRAVFHAHDRERGRSETLRQAGRYAALAVATLTASYLGVRVLTDAGLPLLEAKVLTDAALFAASFGLQRRVVFGGGPGPSTGSGAPVGSGVREDRDQEVGLRGERAQVPGAEQEVLAQPGRDDVGGQLVGRVAAARTESQDDATLRRQVRG</sequence>
<dbReference type="GO" id="GO:0016020">
    <property type="term" value="C:membrane"/>
    <property type="evidence" value="ECO:0007669"/>
    <property type="project" value="UniProtKB-SubCell"/>
</dbReference>
<feature type="transmembrane region" description="Helical" evidence="6">
    <location>
        <begin position="293"/>
        <end position="311"/>
    </location>
</feature>
<dbReference type="Pfam" id="PF04138">
    <property type="entry name" value="GtrA_DPMS_TM"/>
    <property type="match status" value="1"/>
</dbReference>
<comment type="caution">
    <text evidence="9">The sequence shown here is derived from an EMBL/GenBank/DDBJ whole genome shotgun (WGS) entry which is preliminary data.</text>
</comment>
<dbReference type="GO" id="GO:0000271">
    <property type="term" value="P:polysaccharide biosynthetic process"/>
    <property type="evidence" value="ECO:0007669"/>
    <property type="project" value="InterPro"/>
</dbReference>
<evidence type="ECO:0000256" key="2">
    <source>
        <dbReference type="ARBA" id="ARBA00022692"/>
    </source>
</evidence>
<evidence type="ECO:0000256" key="3">
    <source>
        <dbReference type="ARBA" id="ARBA00022989"/>
    </source>
</evidence>
<accession>A0A4Z1DYQ4</accession>
<keyword evidence="3 6" id="KW-1133">Transmembrane helix</keyword>
<dbReference type="InterPro" id="IPR001173">
    <property type="entry name" value="Glyco_trans_2-like"/>
</dbReference>
<comment type="subcellular location">
    <subcellularLocation>
        <location evidence="1">Membrane</location>
        <topology evidence="1">Multi-pass membrane protein</topology>
    </subcellularLocation>
</comment>
<feature type="domain" description="Glycosyltransferase 2-like" evidence="7">
    <location>
        <begin position="3"/>
        <end position="153"/>
    </location>
</feature>
<evidence type="ECO:0000313" key="9">
    <source>
        <dbReference type="EMBL" id="TGO04646.1"/>
    </source>
</evidence>
<dbReference type="Proteomes" id="UP000297318">
    <property type="component" value="Unassembled WGS sequence"/>
</dbReference>
<protein>
    <submittedName>
        <fullName evidence="9">Dolichyl-phosphate mannose synthase</fullName>
    </submittedName>
</protein>
<keyword evidence="2 6" id="KW-0812">Transmembrane</keyword>
<dbReference type="InterPro" id="IPR007267">
    <property type="entry name" value="GtrA_DPMS_TM"/>
</dbReference>
<evidence type="ECO:0000313" key="10">
    <source>
        <dbReference type="Proteomes" id="UP000297318"/>
    </source>
</evidence>
<feature type="region of interest" description="Disordered" evidence="5">
    <location>
        <begin position="348"/>
        <end position="396"/>
    </location>
</feature>
<dbReference type="InterPro" id="IPR029044">
    <property type="entry name" value="Nucleotide-diphossugar_trans"/>
</dbReference>
<keyword evidence="10" id="KW-1185">Reference proteome</keyword>
<name>A0A4Z1DYQ4_9MICO</name>
<evidence type="ECO:0000256" key="5">
    <source>
        <dbReference type="SAM" id="MobiDB-lite"/>
    </source>
</evidence>
<dbReference type="AlphaFoldDB" id="A0A4Z1DYQ4"/>
<feature type="transmembrane region" description="Helical" evidence="6">
    <location>
        <begin position="253"/>
        <end position="272"/>
    </location>
</feature>
<evidence type="ECO:0000256" key="1">
    <source>
        <dbReference type="ARBA" id="ARBA00004141"/>
    </source>
</evidence>
<gene>
    <name evidence="9" type="ORF">SERN_2239</name>
</gene>
<evidence type="ECO:0000259" key="7">
    <source>
        <dbReference type="Pfam" id="PF00535"/>
    </source>
</evidence>
<dbReference type="SUPFAM" id="SSF53448">
    <property type="entry name" value="Nucleotide-diphospho-sugar transferases"/>
    <property type="match status" value="1"/>
</dbReference>